<dbReference type="RefSeq" id="WP_149780077.1">
    <property type="nucleotide sequence ID" value="NZ_FRCB01000007.1"/>
</dbReference>
<dbReference type="InterPro" id="IPR003615">
    <property type="entry name" value="HNH_nuc"/>
</dbReference>
<protein>
    <submittedName>
        <fullName evidence="2">HNH endonuclease</fullName>
    </submittedName>
</protein>
<accession>A0A1M7IBC4</accession>
<proteinExistence type="predicted"/>
<dbReference type="AlphaFoldDB" id="A0A1M7IBC4"/>
<dbReference type="GO" id="GO:0004519">
    <property type="term" value="F:endonuclease activity"/>
    <property type="evidence" value="ECO:0007669"/>
    <property type="project" value="UniProtKB-KW"/>
</dbReference>
<keyword evidence="2" id="KW-0378">Hydrolase</keyword>
<keyword evidence="3" id="KW-1185">Reference proteome</keyword>
<keyword evidence="2" id="KW-0255">Endonuclease</keyword>
<keyword evidence="2" id="KW-0540">Nuclease</keyword>
<evidence type="ECO:0000313" key="2">
    <source>
        <dbReference type="EMBL" id="SHM38091.1"/>
    </source>
</evidence>
<evidence type="ECO:0000259" key="1">
    <source>
        <dbReference type="Pfam" id="PF13391"/>
    </source>
</evidence>
<sequence>MIEAPQPFVIRQECDKIAFQNGFRRTHGETEGWRRYSSTTAQGSIWLAAEENGNWLLAIDHAGVLGEIGLEMSDSVGPGVARFRFASLTSLYAIMPRLYELAVSLPDAPLQEFLHQTKGMPKATEAERLVVQRVGQGIFRDRLITYWQGSCPLTGISDHALLRASHIKPWKDCESDEDRLDVHNGFLLSALWDAAFDRGLVTFDDGGHPQFSTQLSETAAAELRWQAPIRLTDKHRAHLEWHRSEVFEKGYGG</sequence>
<gene>
    <name evidence="2" type="ORF">SAMN05443432_1078</name>
</gene>
<feature type="domain" description="HNH nuclease" evidence="1">
    <location>
        <begin position="151"/>
        <end position="204"/>
    </location>
</feature>
<organism evidence="2 3">
    <name type="scientific">Roseovarius litoreus</name>
    <dbReference type="NCBI Taxonomy" id="1155722"/>
    <lineage>
        <taxon>Bacteria</taxon>
        <taxon>Pseudomonadati</taxon>
        <taxon>Pseudomonadota</taxon>
        <taxon>Alphaproteobacteria</taxon>
        <taxon>Rhodobacterales</taxon>
        <taxon>Roseobacteraceae</taxon>
        <taxon>Roseovarius</taxon>
    </lineage>
</organism>
<reference evidence="2 3" key="1">
    <citation type="submission" date="2016-11" db="EMBL/GenBank/DDBJ databases">
        <authorList>
            <person name="Varghese N."/>
            <person name="Submissions S."/>
        </authorList>
    </citation>
    <scope>NUCLEOTIDE SEQUENCE [LARGE SCALE GENOMIC DNA]</scope>
    <source>
        <strain evidence="2 3">DSM 28249</strain>
    </source>
</reference>
<dbReference type="Proteomes" id="UP000322545">
    <property type="component" value="Unassembled WGS sequence"/>
</dbReference>
<name>A0A1M7IBC4_9RHOB</name>
<evidence type="ECO:0000313" key="3">
    <source>
        <dbReference type="Proteomes" id="UP000322545"/>
    </source>
</evidence>
<dbReference type="EMBL" id="FRCB01000007">
    <property type="protein sequence ID" value="SHM38091.1"/>
    <property type="molecule type" value="Genomic_DNA"/>
</dbReference>
<dbReference type="Pfam" id="PF13391">
    <property type="entry name" value="HNH_2"/>
    <property type="match status" value="1"/>
</dbReference>